<keyword evidence="9" id="KW-0560">Oxidoreductase</keyword>
<comment type="cofactor">
    <cofactor evidence="9">
        <name>Fe-coproporphyrin III</name>
        <dbReference type="ChEBI" id="CHEBI:68438"/>
    </cofactor>
    <text evidence="9">Fe-coproporphyrin III acts as both substrate and redox cofactor.</text>
</comment>
<proteinExistence type="inferred from homology"/>
<dbReference type="Pfam" id="PF06778">
    <property type="entry name" value="Chlor_dismutase"/>
    <property type="match status" value="1"/>
</dbReference>
<evidence type="ECO:0000256" key="2">
    <source>
        <dbReference type="ARBA" id="ARBA00022617"/>
    </source>
</evidence>
<evidence type="ECO:0000313" key="11">
    <source>
        <dbReference type="Proteomes" id="UP000251577"/>
    </source>
</evidence>
<keyword evidence="4 9" id="KW-0408">Iron</keyword>
<comment type="function">
    <text evidence="9">Involved in coproporphyrin-dependent heme b biosynthesis. Catalyzes the decarboxylation of Fe-coproporphyrin III (coproheme) to heme b (protoheme IX), the last step of the pathway. The reaction occurs in a stepwise manner with a three-propionate intermediate.</text>
</comment>
<sequence length="244" mass="28172">MAEQTDHAAGELDIEKLNRTTRYAMYSVFKVKPGVLGDDRDAIAADFEAFLRSYDDQDLVVRGVYDIGGLRAEADFMVWWHAEDMEALQAAYRRLLSATKLGHACEPFWSNAGQHQPAEFNRSHLPSFIMGEPPQKWICVYPFVRSYDWYLLPAEERSTMLRDHGMAAIGFKEVRANTISGFALGDYEWLLAFESPTLDRIVELMHKMRYTEARRHVREEIPFFTGHRIDDSSEHIQSFIRSLA</sequence>
<organism evidence="10 11">
    <name type="scientific">Corynebacterium heidelbergense</name>
    <dbReference type="NCBI Taxonomy" id="2055947"/>
    <lineage>
        <taxon>Bacteria</taxon>
        <taxon>Bacillati</taxon>
        <taxon>Actinomycetota</taxon>
        <taxon>Actinomycetes</taxon>
        <taxon>Mycobacteriales</taxon>
        <taxon>Corynebacteriaceae</taxon>
        <taxon>Corynebacterium</taxon>
    </lineage>
</organism>
<dbReference type="InterPro" id="IPR011008">
    <property type="entry name" value="Dimeric_a/b-barrel"/>
</dbReference>
<dbReference type="AlphaFoldDB" id="A0A364V5I3"/>
<comment type="similarity">
    <text evidence="9">Belongs to the ChdC family. Type 2 subfamily.</text>
</comment>
<evidence type="ECO:0000256" key="5">
    <source>
        <dbReference type="ARBA" id="ARBA00029882"/>
    </source>
</evidence>
<comment type="catalytic activity">
    <reaction evidence="9">
        <text>Fe-coproporphyrin III + H2O2 + H(+) = harderoheme III + CO2 + 2 H2O</text>
        <dbReference type="Rhea" id="RHEA:57940"/>
        <dbReference type="ChEBI" id="CHEBI:15377"/>
        <dbReference type="ChEBI" id="CHEBI:15378"/>
        <dbReference type="ChEBI" id="CHEBI:16240"/>
        <dbReference type="ChEBI" id="CHEBI:16526"/>
        <dbReference type="ChEBI" id="CHEBI:68438"/>
        <dbReference type="ChEBI" id="CHEBI:142463"/>
    </reaction>
</comment>
<evidence type="ECO:0000313" key="10">
    <source>
        <dbReference type="EMBL" id="RAV31866.1"/>
    </source>
</evidence>
<gene>
    <name evidence="9" type="primary">chdC</name>
    <name evidence="10" type="ORF">DLJ54_06160</name>
</gene>
<dbReference type="Gene3D" id="3.30.70.1030">
    <property type="entry name" value="Apc35880, domain 1"/>
    <property type="match status" value="2"/>
</dbReference>
<name>A0A364V5I3_9CORY</name>
<keyword evidence="9" id="KW-0350">Heme biosynthesis</keyword>
<dbReference type="NCBIfam" id="NF042928">
    <property type="entry name" value="HemQ_actino"/>
    <property type="match status" value="1"/>
</dbReference>
<comment type="catalytic activity">
    <reaction evidence="9">
        <text>harderoheme III + H2O2 + H(+) = heme b + CO2 + 2 H2O</text>
        <dbReference type="Rhea" id="RHEA:57944"/>
        <dbReference type="ChEBI" id="CHEBI:15377"/>
        <dbReference type="ChEBI" id="CHEBI:15378"/>
        <dbReference type="ChEBI" id="CHEBI:16240"/>
        <dbReference type="ChEBI" id="CHEBI:16526"/>
        <dbReference type="ChEBI" id="CHEBI:60344"/>
        <dbReference type="ChEBI" id="CHEBI:142463"/>
    </reaction>
</comment>
<evidence type="ECO:0000256" key="8">
    <source>
        <dbReference type="ARBA" id="ARBA00050019"/>
    </source>
</evidence>
<comment type="caution">
    <text evidence="10">The sequence shown here is derived from an EMBL/GenBank/DDBJ whole genome shotgun (WGS) entry which is preliminary data.</text>
</comment>
<dbReference type="EMBL" id="QHCV01000053">
    <property type="protein sequence ID" value="RAV31866.1"/>
    <property type="molecule type" value="Genomic_DNA"/>
</dbReference>
<evidence type="ECO:0000256" key="9">
    <source>
        <dbReference type="HAMAP-Rule" id="MF_02244"/>
    </source>
</evidence>
<dbReference type="InterPro" id="IPR010644">
    <property type="entry name" value="ChdC/CLD"/>
</dbReference>
<feature type="active site" evidence="9">
    <location>
        <position position="141"/>
    </location>
</feature>
<dbReference type="SUPFAM" id="SSF54909">
    <property type="entry name" value="Dimeric alpha+beta barrel"/>
    <property type="match status" value="1"/>
</dbReference>
<comment type="pathway">
    <text evidence="9">Porphyrin-containing compound metabolism; protoheme biosynthesis.</text>
</comment>
<dbReference type="RefSeq" id="WP_113630902.1">
    <property type="nucleotide sequence ID" value="NZ_QHCV01000053.1"/>
</dbReference>
<keyword evidence="11" id="KW-1185">Reference proteome</keyword>
<dbReference type="HAMAP" id="MF_02244">
    <property type="entry name" value="Coproheme_decarbox_2"/>
    <property type="match status" value="1"/>
</dbReference>
<protein>
    <recommendedName>
        <fullName evidence="1 9">Coproheme decarboxylase</fullName>
        <ecNumber evidence="8 9">1.3.98.5</ecNumber>
    </recommendedName>
    <alternativeName>
        <fullName evidence="5 9">Coproheme III oxidative decarboxylase</fullName>
    </alternativeName>
    <alternativeName>
        <fullName evidence="6 9">Hydrogen peroxide-dependent heme synthase</fullName>
    </alternativeName>
</protein>
<dbReference type="PANTHER" id="PTHR36843">
    <property type="entry name" value="HEME-DEPENDENT PEROXIDASE YWFI-RELATED"/>
    <property type="match status" value="1"/>
</dbReference>
<reference evidence="10 11" key="1">
    <citation type="journal article" date="2018" name="Syst. Appl. Microbiol.">
        <title>Corynebacterium heidelbergense sp. nov., isolated from the preen glands of Egyptian geese (Alopochen aegyptiacus).</title>
        <authorList>
            <person name="Braun M.S."/>
            <person name="Wang E."/>
            <person name="Zimmermann S."/>
            <person name="Wink M."/>
        </authorList>
    </citation>
    <scope>NUCLEOTIDE SEQUENCE [LARGE SCALE GENOMIC DNA]</scope>
    <source>
        <strain evidence="10 11">647</strain>
    </source>
</reference>
<evidence type="ECO:0000256" key="7">
    <source>
        <dbReference type="ARBA" id="ARBA00049896"/>
    </source>
</evidence>
<dbReference type="GO" id="GO:0006785">
    <property type="term" value="P:heme B biosynthetic process"/>
    <property type="evidence" value="ECO:0007669"/>
    <property type="project" value="UniProtKB-UniRule"/>
</dbReference>
<keyword evidence="2 9" id="KW-0349">Heme</keyword>
<evidence type="ECO:0000256" key="3">
    <source>
        <dbReference type="ARBA" id="ARBA00022723"/>
    </source>
</evidence>
<keyword evidence="3 9" id="KW-0479">Metal-binding</keyword>
<comment type="catalytic activity">
    <reaction evidence="7">
        <text>Fe-coproporphyrin III + 2 H2O2 + 2 H(+) = heme b + 2 CO2 + 4 H2O</text>
        <dbReference type="Rhea" id="RHEA:56516"/>
        <dbReference type="ChEBI" id="CHEBI:15377"/>
        <dbReference type="ChEBI" id="CHEBI:15378"/>
        <dbReference type="ChEBI" id="CHEBI:16240"/>
        <dbReference type="ChEBI" id="CHEBI:16526"/>
        <dbReference type="ChEBI" id="CHEBI:60344"/>
        <dbReference type="ChEBI" id="CHEBI:68438"/>
        <dbReference type="EC" id="1.3.98.5"/>
    </reaction>
    <physiologicalReaction direction="left-to-right" evidence="7">
        <dbReference type="Rhea" id="RHEA:56517"/>
    </physiologicalReaction>
</comment>
<evidence type="ECO:0000256" key="4">
    <source>
        <dbReference type="ARBA" id="ARBA00023004"/>
    </source>
</evidence>
<dbReference type="Proteomes" id="UP000251577">
    <property type="component" value="Unassembled WGS sequence"/>
</dbReference>
<feature type="binding site" description="axial binding residue" evidence="9">
    <location>
        <position position="164"/>
    </location>
    <ligand>
        <name>Fe-coproporphyrin III</name>
        <dbReference type="ChEBI" id="CHEBI:68438"/>
    </ligand>
    <ligandPart>
        <name>Fe</name>
        <dbReference type="ChEBI" id="CHEBI:18248"/>
    </ligandPart>
</feature>
<dbReference type="PANTHER" id="PTHR36843:SF1">
    <property type="entry name" value="COPROHEME DECARBOXYLASE"/>
    <property type="match status" value="1"/>
</dbReference>
<dbReference type="GO" id="GO:0046872">
    <property type="term" value="F:metal ion binding"/>
    <property type="evidence" value="ECO:0007669"/>
    <property type="project" value="UniProtKB-KW"/>
</dbReference>
<dbReference type="GO" id="GO:0016634">
    <property type="term" value="F:oxidoreductase activity, acting on the CH-CH group of donors, oxygen as acceptor"/>
    <property type="evidence" value="ECO:0007669"/>
    <property type="project" value="UniProtKB-UniRule"/>
</dbReference>
<accession>A0A364V5I3</accession>
<evidence type="ECO:0000256" key="1">
    <source>
        <dbReference type="ARBA" id="ARBA00014413"/>
    </source>
</evidence>
<dbReference type="GO" id="GO:0020037">
    <property type="term" value="F:heme binding"/>
    <property type="evidence" value="ECO:0007669"/>
    <property type="project" value="InterPro"/>
</dbReference>
<evidence type="ECO:0000256" key="6">
    <source>
        <dbReference type="ARBA" id="ARBA00030236"/>
    </source>
</evidence>
<dbReference type="EC" id="1.3.98.5" evidence="8 9"/>